<dbReference type="SUPFAM" id="SSF51604">
    <property type="entry name" value="Enolase C-terminal domain-like"/>
    <property type="match status" value="1"/>
</dbReference>
<comment type="cofactor">
    <cofactor evidence="6 7">
        <name>Mg(2+)</name>
        <dbReference type="ChEBI" id="CHEBI:18420"/>
    </cofactor>
    <text evidence="6 7">Binds 1 Mg(2+) ion per subunit.</text>
</comment>
<dbReference type="STRING" id="105231.A0A1Y1HKP3"/>
<feature type="domain" description="Mandelate racemase/muconate lactonizing enzyme C-terminal" evidence="8">
    <location>
        <begin position="151"/>
        <end position="248"/>
    </location>
</feature>
<keyword evidence="2 6" id="KW-0479">Metal-binding</keyword>
<organism evidence="9 10">
    <name type="scientific">Klebsormidium nitens</name>
    <name type="common">Green alga</name>
    <name type="synonym">Ulothrix nitens</name>
    <dbReference type="NCBI Taxonomy" id="105231"/>
    <lineage>
        <taxon>Eukaryota</taxon>
        <taxon>Viridiplantae</taxon>
        <taxon>Streptophyta</taxon>
        <taxon>Klebsormidiophyceae</taxon>
        <taxon>Klebsormidiales</taxon>
        <taxon>Klebsormidiaceae</taxon>
        <taxon>Klebsormidium</taxon>
    </lineage>
</organism>
<dbReference type="InterPro" id="IPR036849">
    <property type="entry name" value="Enolase-like_C_sf"/>
</dbReference>
<feature type="active site" description="Proton acceptor; specific for (R)-substrate epimerization" evidence="5">
    <location>
        <position position="172"/>
    </location>
</feature>
<dbReference type="AlphaFoldDB" id="A0A1Y1HKP3"/>
<protein>
    <recommendedName>
        <fullName evidence="7">Dipeptide epimerase</fullName>
        <ecNumber evidence="7">5.1.1.-</ecNumber>
    </recommendedName>
</protein>
<evidence type="ECO:0000256" key="6">
    <source>
        <dbReference type="PIRSR" id="PIRSR634603-3"/>
    </source>
</evidence>
<feature type="active site" description="Proton acceptor; specific for (S)-substrate epimerization" evidence="5">
    <location>
        <position position="280"/>
    </location>
</feature>
<dbReference type="InterPro" id="IPR013342">
    <property type="entry name" value="Mandelate_racemase_C"/>
</dbReference>
<evidence type="ECO:0000313" key="9">
    <source>
        <dbReference type="EMBL" id="GAQ79174.1"/>
    </source>
</evidence>
<evidence type="ECO:0000256" key="3">
    <source>
        <dbReference type="ARBA" id="ARBA00022842"/>
    </source>
</evidence>
<evidence type="ECO:0000256" key="1">
    <source>
        <dbReference type="ARBA" id="ARBA00008031"/>
    </source>
</evidence>
<dbReference type="SMART" id="SM00922">
    <property type="entry name" value="MR_MLE"/>
    <property type="match status" value="1"/>
</dbReference>
<feature type="binding site" evidence="6">
    <location>
        <position position="256"/>
    </location>
    <ligand>
        <name>Mg(2+)</name>
        <dbReference type="ChEBI" id="CHEBI:18420"/>
    </ligand>
</feature>
<evidence type="ECO:0000256" key="7">
    <source>
        <dbReference type="RuleBase" id="RU366006"/>
    </source>
</evidence>
<dbReference type="SFLD" id="SFLDG00180">
    <property type="entry name" value="muconate_cycloisomerase"/>
    <property type="match status" value="1"/>
</dbReference>
<dbReference type="EC" id="5.1.1.-" evidence="7"/>
<dbReference type="InterPro" id="IPR013341">
    <property type="entry name" value="Mandelate_racemase_N_dom"/>
</dbReference>
<dbReference type="PANTHER" id="PTHR48073">
    <property type="entry name" value="O-SUCCINYLBENZOATE SYNTHASE-RELATED"/>
    <property type="match status" value="1"/>
</dbReference>
<reference evidence="9 10" key="1">
    <citation type="journal article" date="2014" name="Nat. Commun.">
        <title>Klebsormidium flaccidum genome reveals primary factors for plant terrestrial adaptation.</title>
        <authorList>
            <person name="Hori K."/>
            <person name="Maruyama F."/>
            <person name="Fujisawa T."/>
            <person name="Togashi T."/>
            <person name="Yamamoto N."/>
            <person name="Seo M."/>
            <person name="Sato S."/>
            <person name="Yamada T."/>
            <person name="Mori H."/>
            <person name="Tajima N."/>
            <person name="Moriyama T."/>
            <person name="Ikeuchi M."/>
            <person name="Watanabe M."/>
            <person name="Wada H."/>
            <person name="Kobayashi K."/>
            <person name="Saito M."/>
            <person name="Masuda T."/>
            <person name="Sasaki-Sekimoto Y."/>
            <person name="Mashiguchi K."/>
            <person name="Awai K."/>
            <person name="Shimojima M."/>
            <person name="Masuda S."/>
            <person name="Iwai M."/>
            <person name="Nobusawa T."/>
            <person name="Narise T."/>
            <person name="Kondo S."/>
            <person name="Saito H."/>
            <person name="Sato R."/>
            <person name="Murakawa M."/>
            <person name="Ihara Y."/>
            <person name="Oshima-Yamada Y."/>
            <person name="Ohtaka K."/>
            <person name="Satoh M."/>
            <person name="Sonobe K."/>
            <person name="Ishii M."/>
            <person name="Ohtani R."/>
            <person name="Kanamori-Sato M."/>
            <person name="Honoki R."/>
            <person name="Miyazaki D."/>
            <person name="Mochizuki H."/>
            <person name="Umetsu J."/>
            <person name="Higashi K."/>
            <person name="Shibata D."/>
            <person name="Kamiya Y."/>
            <person name="Sato N."/>
            <person name="Nakamura Y."/>
            <person name="Tabata S."/>
            <person name="Ida S."/>
            <person name="Kurokawa K."/>
            <person name="Ohta H."/>
        </authorList>
    </citation>
    <scope>NUCLEOTIDE SEQUENCE [LARGE SCALE GENOMIC DNA]</scope>
    <source>
        <strain evidence="9 10">NIES-2285</strain>
    </source>
</reference>
<dbReference type="OMA" id="YDAINIK"/>
<keyword evidence="4 7" id="KW-0413">Isomerase</keyword>
<evidence type="ECO:0000256" key="5">
    <source>
        <dbReference type="PIRSR" id="PIRSR634603-1"/>
    </source>
</evidence>
<feature type="binding site" evidence="6">
    <location>
        <position position="227"/>
    </location>
    <ligand>
        <name>Mg(2+)</name>
        <dbReference type="ChEBI" id="CHEBI:18420"/>
    </ligand>
</feature>
<accession>A0A1Y1HKP3</accession>
<evidence type="ECO:0000259" key="8">
    <source>
        <dbReference type="SMART" id="SM00922"/>
    </source>
</evidence>
<comment type="similarity">
    <text evidence="1 7">Belongs to the mandelate racemase/muconate lactonizing enzyme family.</text>
</comment>
<dbReference type="InterPro" id="IPR029017">
    <property type="entry name" value="Enolase-like_N"/>
</dbReference>
<evidence type="ECO:0000256" key="2">
    <source>
        <dbReference type="ARBA" id="ARBA00022723"/>
    </source>
</evidence>
<dbReference type="SUPFAM" id="SSF54826">
    <property type="entry name" value="Enolase N-terminal domain-like"/>
    <property type="match status" value="1"/>
</dbReference>
<name>A0A1Y1HKP3_KLENI</name>
<proteinExistence type="inferred from homology"/>
<keyword evidence="3 6" id="KW-0460">Magnesium</keyword>
<dbReference type="Proteomes" id="UP000054558">
    <property type="component" value="Unassembled WGS sequence"/>
</dbReference>
<dbReference type="Pfam" id="PF02746">
    <property type="entry name" value="MR_MLE_N"/>
    <property type="match status" value="1"/>
</dbReference>
<feature type="binding site" evidence="6">
    <location>
        <position position="199"/>
    </location>
    <ligand>
        <name>Mg(2+)</name>
        <dbReference type="ChEBI" id="CHEBI:18420"/>
    </ligand>
</feature>
<gene>
    <name evidence="9" type="ORF">KFL_000250510</name>
</gene>
<sequence length="372" mass="39638">MAGSQPNTLPLVAKVNVQALNVPLLSPFTVASAVVEQVNNVAVQVMLSTGHSGWGEISIMPPITAEDQPFALDAAKRVAQWLPGHAANPWQAVLKEVAAHIPGHQYAAVRAGFEMALLDALAQSQEVPLWRFFGGASDRVTTDITIPICPPQEAAALAFTYKQQGFETIKTKVGKEPKDDIIRLRAIRFSHPQCRLILDANEGYTPNEALDVLRLLQDAGMSPILLEQPVARDDWEGLKEVTQQANRVYGVSVAADESCRSAADARRIAENRIANVLNIKLAKCGVAGALETVAIAKEYGLELMMGGMVETRLAMGFAAHLVAGVGGFRYVDLDTPLLLASDPVQGGYSASGPHYSLGSTTGHGASLAVVES</sequence>
<evidence type="ECO:0000313" key="10">
    <source>
        <dbReference type="Proteomes" id="UP000054558"/>
    </source>
</evidence>
<dbReference type="InterPro" id="IPR029065">
    <property type="entry name" value="Enolase_C-like"/>
</dbReference>
<dbReference type="GO" id="GO:0016855">
    <property type="term" value="F:racemase and epimerase activity, acting on amino acids and derivatives"/>
    <property type="evidence" value="ECO:0007669"/>
    <property type="project" value="UniProtKB-UniRule"/>
</dbReference>
<dbReference type="GO" id="GO:0046872">
    <property type="term" value="F:metal ion binding"/>
    <property type="evidence" value="ECO:0007669"/>
    <property type="project" value="UniProtKB-KW"/>
</dbReference>
<dbReference type="SFLD" id="SFLDF00009">
    <property type="entry name" value="o-succinylbenzoate_synthase"/>
    <property type="match status" value="1"/>
</dbReference>
<dbReference type="InterPro" id="IPR034603">
    <property type="entry name" value="Dipeptide_epimerase"/>
</dbReference>
<dbReference type="Gene3D" id="3.20.20.120">
    <property type="entry name" value="Enolase-like C-terminal domain"/>
    <property type="match status" value="1"/>
</dbReference>
<dbReference type="Pfam" id="PF13378">
    <property type="entry name" value="MR_MLE_C"/>
    <property type="match status" value="1"/>
</dbReference>
<dbReference type="SFLD" id="SFLDS00001">
    <property type="entry name" value="Enolase"/>
    <property type="match status" value="1"/>
</dbReference>
<evidence type="ECO:0000256" key="4">
    <source>
        <dbReference type="ARBA" id="ARBA00023235"/>
    </source>
</evidence>
<dbReference type="GO" id="GO:0006518">
    <property type="term" value="P:peptide metabolic process"/>
    <property type="evidence" value="ECO:0000318"/>
    <property type="project" value="GO_Central"/>
</dbReference>
<dbReference type="EMBL" id="DF236974">
    <property type="protein sequence ID" value="GAQ79174.1"/>
    <property type="molecule type" value="Genomic_DNA"/>
</dbReference>
<keyword evidence="10" id="KW-1185">Reference proteome</keyword>
<dbReference type="PANTHER" id="PTHR48073:SF2">
    <property type="entry name" value="O-SUCCINYLBENZOATE SYNTHASE"/>
    <property type="match status" value="1"/>
</dbReference>
<dbReference type="CDD" id="cd03319">
    <property type="entry name" value="L-Ala-DL-Glu_epimerase"/>
    <property type="match status" value="1"/>
</dbReference>
<dbReference type="Gene3D" id="3.30.390.10">
    <property type="entry name" value="Enolase-like, N-terminal domain"/>
    <property type="match status" value="1"/>
</dbReference>
<dbReference type="OrthoDB" id="17395at2759"/>
<dbReference type="GO" id="GO:0016854">
    <property type="term" value="F:racemase and epimerase activity"/>
    <property type="evidence" value="ECO:0000318"/>
    <property type="project" value="GO_Central"/>
</dbReference>